<dbReference type="Pfam" id="PF11951">
    <property type="entry name" value="Fungal_trans_2"/>
    <property type="match status" value="1"/>
</dbReference>
<dbReference type="AlphaFoldDB" id="M2V8Y6"/>
<feature type="domain" description="Zn(2)-C6 fungal-type" evidence="3">
    <location>
        <begin position="120"/>
        <end position="150"/>
    </location>
</feature>
<reference evidence="4 5" key="1">
    <citation type="journal article" date="2012" name="PLoS Pathog.">
        <title>Diverse lifestyles and strategies of plant pathogenesis encoded in the genomes of eighteen Dothideomycetes fungi.</title>
        <authorList>
            <person name="Ohm R.A."/>
            <person name="Feau N."/>
            <person name="Henrissat B."/>
            <person name="Schoch C.L."/>
            <person name="Horwitz B.A."/>
            <person name="Barry K.W."/>
            <person name="Condon B.J."/>
            <person name="Copeland A.C."/>
            <person name="Dhillon B."/>
            <person name="Glaser F."/>
            <person name="Hesse C.N."/>
            <person name="Kosti I."/>
            <person name="LaButti K."/>
            <person name="Lindquist E.A."/>
            <person name="Lucas S."/>
            <person name="Salamov A.A."/>
            <person name="Bradshaw R.E."/>
            <person name="Ciuffetti L."/>
            <person name="Hamelin R.C."/>
            <person name="Kema G.H.J."/>
            <person name="Lawrence C."/>
            <person name="Scott J.A."/>
            <person name="Spatafora J.W."/>
            <person name="Turgeon B.G."/>
            <person name="de Wit P.J.G.M."/>
            <person name="Zhong S."/>
            <person name="Goodwin S.B."/>
            <person name="Grigoriev I.V."/>
        </authorList>
    </citation>
    <scope>NUCLEOTIDE SEQUENCE [LARGE SCALE GENOMIC DNA]</scope>
    <source>
        <strain evidence="5">C5 / ATCC 48332 / race O</strain>
    </source>
</reference>
<reference evidence="5" key="2">
    <citation type="journal article" date="2013" name="PLoS Genet.">
        <title>Comparative genome structure, secondary metabolite, and effector coding capacity across Cochliobolus pathogens.</title>
        <authorList>
            <person name="Condon B.J."/>
            <person name="Leng Y."/>
            <person name="Wu D."/>
            <person name="Bushley K.E."/>
            <person name="Ohm R.A."/>
            <person name="Otillar R."/>
            <person name="Martin J."/>
            <person name="Schackwitz W."/>
            <person name="Grimwood J."/>
            <person name="MohdZainudin N."/>
            <person name="Xue C."/>
            <person name="Wang R."/>
            <person name="Manning V.A."/>
            <person name="Dhillon B."/>
            <person name="Tu Z.J."/>
            <person name="Steffenson B.J."/>
            <person name="Salamov A."/>
            <person name="Sun H."/>
            <person name="Lowry S."/>
            <person name="LaButti K."/>
            <person name="Han J."/>
            <person name="Copeland A."/>
            <person name="Lindquist E."/>
            <person name="Barry K."/>
            <person name="Schmutz J."/>
            <person name="Baker S.E."/>
            <person name="Ciuffetti L.M."/>
            <person name="Grigoriev I.V."/>
            <person name="Zhong S."/>
            <person name="Turgeon B.G."/>
        </authorList>
    </citation>
    <scope>NUCLEOTIDE SEQUENCE [LARGE SCALE GENOMIC DNA]</scope>
    <source>
        <strain evidence="5">C5 / ATCC 48332 / race O</strain>
    </source>
</reference>
<dbReference type="SMART" id="SM00066">
    <property type="entry name" value="GAL4"/>
    <property type="match status" value="1"/>
</dbReference>
<feature type="region of interest" description="Disordered" evidence="2">
    <location>
        <begin position="78"/>
        <end position="118"/>
    </location>
</feature>
<feature type="compositionally biased region" description="Low complexity" evidence="2">
    <location>
        <begin position="78"/>
        <end position="95"/>
    </location>
</feature>
<dbReference type="eggNOG" id="ENOG502SNQY">
    <property type="taxonomic scope" value="Eukaryota"/>
</dbReference>
<feature type="compositionally biased region" description="Basic residues" evidence="2">
    <location>
        <begin position="108"/>
        <end position="118"/>
    </location>
</feature>
<dbReference type="Gene3D" id="4.10.240.10">
    <property type="entry name" value="Zn(2)-C6 fungal-type DNA-binding domain"/>
    <property type="match status" value="1"/>
</dbReference>
<evidence type="ECO:0000256" key="1">
    <source>
        <dbReference type="ARBA" id="ARBA00023242"/>
    </source>
</evidence>
<dbReference type="Proteomes" id="UP000016936">
    <property type="component" value="Unassembled WGS sequence"/>
</dbReference>
<dbReference type="Pfam" id="PF00172">
    <property type="entry name" value="Zn_clus"/>
    <property type="match status" value="1"/>
</dbReference>
<dbReference type="OrthoDB" id="416217at2759"/>
<evidence type="ECO:0000259" key="3">
    <source>
        <dbReference type="PROSITE" id="PS50048"/>
    </source>
</evidence>
<dbReference type="EMBL" id="KB445569">
    <property type="protein sequence ID" value="EMD96437.1"/>
    <property type="molecule type" value="Genomic_DNA"/>
</dbReference>
<evidence type="ECO:0000313" key="5">
    <source>
        <dbReference type="Proteomes" id="UP000016936"/>
    </source>
</evidence>
<gene>
    <name evidence="4" type="ORF">COCHEDRAFT_1199389</name>
</gene>
<dbReference type="PANTHER" id="PTHR47784">
    <property type="entry name" value="STEROL UPTAKE CONTROL PROTEIN 2"/>
    <property type="match status" value="1"/>
</dbReference>
<name>M2V8Y6_COCH5</name>
<dbReference type="PROSITE" id="PS50048">
    <property type="entry name" value="ZN2_CY6_FUNGAL_2"/>
    <property type="match status" value="1"/>
</dbReference>
<dbReference type="InterPro" id="IPR001138">
    <property type="entry name" value="Zn2Cys6_DnaBD"/>
</dbReference>
<dbReference type="GO" id="GO:0008270">
    <property type="term" value="F:zinc ion binding"/>
    <property type="evidence" value="ECO:0007669"/>
    <property type="project" value="InterPro"/>
</dbReference>
<dbReference type="InterPro" id="IPR021858">
    <property type="entry name" value="Fun_TF"/>
</dbReference>
<evidence type="ECO:0000313" key="4">
    <source>
        <dbReference type="EMBL" id="EMD96437.1"/>
    </source>
</evidence>
<dbReference type="GO" id="GO:0001228">
    <property type="term" value="F:DNA-binding transcription activator activity, RNA polymerase II-specific"/>
    <property type="evidence" value="ECO:0007669"/>
    <property type="project" value="TreeGrafter"/>
</dbReference>
<keyword evidence="1" id="KW-0539">Nucleus</keyword>
<dbReference type="HOGENOM" id="CLU_027371_0_0_1"/>
<accession>M2V8Y6</accession>
<protein>
    <recommendedName>
        <fullName evidence="3">Zn(2)-C6 fungal-type domain-containing protein</fullName>
    </recommendedName>
</protein>
<dbReference type="OMA" id="HPACENC"/>
<dbReference type="PROSITE" id="PS00463">
    <property type="entry name" value="ZN2_CY6_FUNGAL_1"/>
    <property type="match status" value="1"/>
</dbReference>
<dbReference type="InterPro" id="IPR053157">
    <property type="entry name" value="Sterol_Uptake_Regulator"/>
</dbReference>
<proteinExistence type="predicted"/>
<evidence type="ECO:0000256" key="2">
    <source>
        <dbReference type="SAM" id="MobiDB-lite"/>
    </source>
</evidence>
<sequence length="499" mass="56114">MPRKMMHQADTALEAIDSHLTVMAAYRYNTIQASHSICPTRQFYGTGLVYISTWEAAPATAATESFFLPSLLMSSPQDRGSVLDSSSSDSPTLSDCRNESIAPLPRRPIPRKGHTKSRRGCYSCKRRRIKCNERHPECSHCLKAGLQCEYPANIIQATQRSNAISGPREAGNFRSAPGVFSMGDMRLFHHFLITAYPHLPVGQDKIWVTVIPSFAHNYEYLIHSILALSASHLDAVTNSGVAEQAIQHRILAVKSLNEALSVPPKTRCERDARMAAALALAFQSTHLQDGMAEFLTMVRGCNLIAGDEMSLNEDSVFHVFREDSHLQTIRNRIDNSSMSCVNPEDLDLASVSLSSIESLHMSDCERSYWEHLASVVNHAYERPIDAYTAFVTLYNIPSRWTHEQFQAFIDPNNNVAQILLAHFIAIQAILTPILYFERVGFQGVNAPTAVLSWIEGIYWNVTQHLRHYVEWPRQVSKYPFEQFMGQKQSDNSDIDPTLL</sequence>
<dbReference type="STRING" id="701091.M2V8Y6"/>
<organism evidence="4 5">
    <name type="scientific">Cochliobolus heterostrophus (strain C5 / ATCC 48332 / race O)</name>
    <name type="common">Southern corn leaf blight fungus</name>
    <name type="synonym">Bipolaris maydis</name>
    <dbReference type="NCBI Taxonomy" id="701091"/>
    <lineage>
        <taxon>Eukaryota</taxon>
        <taxon>Fungi</taxon>
        <taxon>Dikarya</taxon>
        <taxon>Ascomycota</taxon>
        <taxon>Pezizomycotina</taxon>
        <taxon>Dothideomycetes</taxon>
        <taxon>Pleosporomycetidae</taxon>
        <taxon>Pleosporales</taxon>
        <taxon>Pleosporineae</taxon>
        <taxon>Pleosporaceae</taxon>
        <taxon>Bipolaris</taxon>
    </lineage>
</organism>
<dbReference type="PANTHER" id="PTHR47784:SF7">
    <property type="entry name" value="ZN(II)2CYS6 TRANSCRIPTION FACTOR (EUROFUNG)"/>
    <property type="match status" value="1"/>
</dbReference>
<dbReference type="SUPFAM" id="SSF57701">
    <property type="entry name" value="Zn2/Cys6 DNA-binding domain"/>
    <property type="match status" value="1"/>
</dbReference>
<keyword evidence="5" id="KW-1185">Reference proteome</keyword>
<dbReference type="CDD" id="cd00067">
    <property type="entry name" value="GAL4"/>
    <property type="match status" value="1"/>
</dbReference>
<dbReference type="InterPro" id="IPR036864">
    <property type="entry name" value="Zn2-C6_fun-type_DNA-bd_sf"/>
</dbReference>